<sequence>MLLNFQYAKTTGQREDSGASPVTLEPSANTESLPATRTTLTRPKRTKIYDVAKSVLEKHFRQNPHPTPKHTPVEPNSGISAADLEALSHVSAAGSKSSTETWLESSEYPHPLPVIASPSAGSGSSQQSKHNRRSVDSRGSRRGRRQWKSYFRRSRNASASRKVETLLGDFSVSAVGYYAYTWPECESSFVTRYEWARHEEAIHYCPYRWRNTSPPA</sequence>
<evidence type="ECO:0000313" key="2">
    <source>
        <dbReference type="Proteomes" id="UP000799754"/>
    </source>
</evidence>
<protein>
    <submittedName>
        <fullName evidence="1">Uncharacterized protein</fullName>
    </submittedName>
</protein>
<dbReference type="Proteomes" id="UP000799754">
    <property type="component" value="Unassembled WGS sequence"/>
</dbReference>
<gene>
    <name evidence="1" type="ORF">BU25DRAFT_422037</name>
</gene>
<reference evidence="1" key="1">
    <citation type="journal article" date="2020" name="Stud. Mycol.">
        <title>101 Dothideomycetes genomes: a test case for predicting lifestyles and emergence of pathogens.</title>
        <authorList>
            <person name="Haridas S."/>
            <person name="Albert R."/>
            <person name="Binder M."/>
            <person name="Bloem J."/>
            <person name="Labutti K."/>
            <person name="Salamov A."/>
            <person name="Andreopoulos B."/>
            <person name="Baker S."/>
            <person name="Barry K."/>
            <person name="Bills G."/>
            <person name="Bluhm B."/>
            <person name="Cannon C."/>
            <person name="Castanera R."/>
            <person name="Culley D."/>
            <person name="Daum C."/>
            <person name="Ezra D."/>
            <person name="Gonzalez J."/>
            <person name="Henrissat B."/>
            <person name="Kuo A."/>
            <person name="Liang C."/>
            <person name="Lipzen A."/>
            <person name="Lutzoni F."/>
            <person name="Magnuson J."/>
            <person name="Mondo S."/>
            <person name="Nolan M."/>
            <person name="Ohm R."/>
            <person name="Pangilinan J."/>
            <person name="Park H.-J."/>
            <person name="Ramirez L."/>
            <person name="Alfaro M."/>
            <person name="Sun H."/>
            <person name="Tritt A."/>
            <person name="Yoshinaga Y."/>
            <person name="Zwiers L.-H."/>
            <person name="Turgeon B."/>
            <person name="Goodwin S."/>
            <person name="Spatafora J."/>
            <person name="Crous P."/>
            <person name="Grigoriev I."/>
        </authorList>
    </citation>
    <scope>NUCLEOTIDE SEQUENCE</scope>
    <source>
        <strain evidence="1">CBS 525.71</strain>
    </source>
</reference>
<keyword evidence="2" id="KW-1185">Reference proteome</keyword>
<comment type="caution">
    <text evidence="1">The sequence shown here is derived from an EMBL/GenBank/DDBJ whole genome shotgun (WGS) entry which is preliminary data.</text>
</comment>
<name>A0ACB6S1Z2_9PLEO</name>
<evidence type="ECO:0000313" key="1">
    <source>
        <dbReference type="EMBL" id="KAF2627157.1"/>
    </source>
</evidence>
<accession>A0ACB6S1Z2</accession>
<organism evidence="1 2">
    <name type="scientific">Macroventuria anomochaeta</name>
    <dbReference type="NCBI Taxonomy" id="301207"/>
    <lineage>
        <taxon>Eukaryota</taxon>
        <taxon>Fungi</taxon>
        <taxon>Dikarya</taxon>
        <taxon>Ascomycota</taxon>
        <taxon>Pezizomycotina</taxon>
        <taxon>Dothideomycetes</taxon>
        <taxon>Pleosporomycetidae</taxon>
        <taxon>Pleosporales</taxon>
        <taxon>Pleosporineae</taxon>
        <taxon>Didymellaceae</taxon>
        <taxon>Macroventuria</taxon>
    </lineage>
</organism>
<proteinExistence type="predicted"/>
<dbReference type="EMBL" id="MU006718">
    <property type="protein sequence ID" value="KAF2627157.1"/>
    <property type="molecule type" value="Genomic_DNA"/>
</dbReference>